<sequence>MGAKIETYLDCRYSQFSWEESMLAQNRKKLTIYPPQGNTPPWINPAKAKYGQFDRQRASRYFKVTDMVPPPFFPPVTILVYPPFPPLSPPSGWIQVSSLPQRVATYLKANYPRDRFEKTFLLYWTYMFYRHIDLSKPENMMALLREEKYSDVEIETIMKGAQTPEGKKALADRTKEALDRGAFGAPWFWVTNAQGKAEPFFGSDRFHYMWQFLGIPFQDVEIIANGAKL</sequence>
<dbReference type="Pfam" id="PF01323">
    <property type="entry name" value="DSBA"/>
    <property type="match status" value="1"/>
</dbReference>
<dbReference type="GO" id="GO:0004364">
    <property type="term" value="F:glutathione transferase activity"/>
    <property type="evidence" value="ECO:0007669"/>
    <property type="project" value="TreeGrafter"/>
</dbReference>
<reference evidence="3" key="1">
    <citation type="submission" date="2009-05" db="EMBL/GenBank/DDBJ databases">
        <title>The genome sequence of Ajellomyces capsulatus strain H143.</title>
        <authorList>
            <person name="Champion M."/>
            <person name="Cuomo C.A."/>
            <person name="Ma L.-J."/>
            <person name="Henn M.R."/>
            <person name="Sil A."/>
            <person name="Goldman B."/>
            <person name="Young S.K."/>
            <person name="Kodira C.D."/>
            <person name="Zeng Q."/>
            <person name="Koehrsen M."/>
            <person name="Alvarado L."/>
            <person name="Berlin A.M."/>
            <person name="Borenstein D."/>
            <person name="Chen Z."/>
            <person name="Engels R."/>
            <person name="Freedman E."/>
            <person name="Gellesch M."/>
            <person name="Goldberg J."/>
            <person name="Griggs A."/>
            <person name="Gujja S."/>
            <person name="Heiman D.I."/>
            <person name="Hepburn T.A."/>
            <person name="Howarth C."/>
            <person name="Jen D."/>
            <person name="Larson L."/>
            <person name="Lewis B."/>
            <person name="Mehta T."/>
            <person name="Park D."/>
            <person name="Pearson M."/>
            <person name="Roberts A."/>
            <person name="Saif S."/>
            <person name="Shea T.D."/>
            <person name="Shenoy N."/>
            <person name="Sisk P."/>
            <person name="Stolte C."/>
            <person name="Sykes S."/>
            <person name="Walk T."/>
            <person name="White J."/>
            <person name="Yandava C."/>
            <person name="Klein B."/>
            <person name="McEwen J.G."/>
            <person name="Puccia R."/>
            <person name="Goldman G.H."/>
            <person name="Felipe M.S."/>
            <person name="Nino-Vega G."/>
            <person name="San-Blas G."/>
            <person name="Taylor J.W."/>
            <person name="Mendoza L."/>
            <person name="Galagan J.E."/>
            <person name="Nusbaum C."/>
            <person name="Birren B.W."/>
        </authorList>
    </citation>
    <scope>NUCLEOTIDE SEQUENCE [LARGE SCALE GENOMIC DNA]</scope>
    <source>
        <strain evidence="3">H143</strain>
    </source>
</reference>
<name>C6HLC6_AJECH</name>
<dbReference type="InterPro" id="IPR036249">
    <property type="entry name" value="Thioredoxin-like_sf"/>
</dbReference>
<accession>C6HLC6</accession>
<dbReference type="GO" id="GO:0006749">
    <property type="term" value="P:glutathione metabolic process"/>
    <property type="evidence" value="ECO:0007669"/>
    <property type="project" value="TreeGrafter"/>
</dbReference>
<proteinExistence type="predicted"/>
<dbReference type="PANTHER" id="PTHR42943">
    <property type="entry name" value="GLUTATHIONE S-TRANSFERASE KAPPA"/>
    <property type="match status" value="1"/>
</dbReference>
<protein>
    <submittedName>
        <fullName evidence="2">DSBA family oxidoreductase</fullName>
    </submittedName>
</protein>
<gene>
    <name evidence="2" type="ORF">HCDG_07007</name>
</gene>
<dbReference type="GO" id="GO:0004602">
    <property type="term" value="F:glutathione peroxidase activity"/>
    <property type="evidence" value="ECO:0007669"/>
    <property type="project" value="TreeGrafter"/>
</dbReference>
<dbReference type="SUPFAM" id="SSF52833">
    <property type="entry name" value="Thioredoxin-like"/>
    <property type="match status" value="1"/>
</dbReference>
<dbReference type="STRING" id="544712.C6HLC6"/>
<organism evidence="2 3">
    <name type="scientific">Ajellomyces capsulatus (strain H143)</name>
    <name type="common">Darling's disease fungus</name>
    <name type="synonym">Histoplasma capsulatum</name>
    <dbReference type="NCBI Taxonomy" id="544712"/>
    <lineage>
        <taxon>Eukaryota</taxon>
        <taxon>Fungi</taxon>
        <taxon>Dikarya</taxon>
        <taxon>Ascomycota</taxon>
        <taxon>Pezizomycotina</taxon>
        <taxon>Eurotiomycetes</taxon>
        <taxon>Eurotiomycetidae</taxon>
        <taxon>Onygenales</taxon>
        <taxon>Ajellomycetaceae</taxon>
        <taxon>Histoplasma</taxon>
    </lineage>
</organism>
<evidence type="ECO:0000313" key="2">
    <source>
        <dbReference type="EMBL" id="EER39063.1"/>
    </source>
</evidence>
<dbReference type="VEuPathDB" id="FungiDB:HCDG_07007"/>
<evidence type="ECO:0000313" key="3">
    <source>
        <dbReference type="Proteomes" id="UP000002624"/>
    </source>
</evidence>
<dbReference type="AlphaFoldDB" id="C6HLC6"/>
<feature type="domain" description="DSBA-like thioredoxin" evidence="1">
    <location>
        <begin position="98"/>
        <end position="209"/>
    </location>
</feature>
<evidence type="ECO:0000259" key="1">
    <source>
        <dbReference type="Pfam" id="PF01323"/>
    </source>
</evidence>
<dbReference type="Proteomes" id="UP000002624">
    <property type="component" value="Unassembled WGS sequence"/>
</dbReference>
<dbReference type="Gene3D" id="3.40.30.10">
    <property type="entry name" value="Glutaredoxin"/>
    <property type="match status" value="1"/>
</dbReference>
<dbReference type="OrthoDB" id="4664297at2759"/>
<dbReference type="PANTHER" id="PTHR42943:SF13">
    <property type="entry name" value="GLUTATHIONE S-TRANSFERASE KAPPA-RELATED"/>
    <property type="match status" value="1"/>
</dbReference>
<dbReference type="GO" id="GO:0005777">
    <property type="term" value="C:peroxisome"/>
    <property type="evidence" value="ECO:0007669"/>
    <property type="project" value="TreeGrafter"/>
</dbReference>
<dbReference type="GO" id="GO:0005739">
    <property type="term" value="C:mitochondrion"/>
    <property type="evidence" value="ECO:0007669"/>
    <property type="project" value="TreeGrafter"/>
</dbReference>
<dbReference type="OMA" id="FNHIYRF"/>
<dbReference type="EMBL" id="GG692430">
    <property type="protein sequence ID" value="EER39063.1"/>
    <property type="molecule type" value="Genomic_DNA"/>
</dbReference>
<dbReference type="InterPro" id="IPR051924">
    <property type="entry name" value="GST_Kappa/NadH"/>
</dbReference>
<dbReference type="InterPro" id="IPR001853">
    <property type="entry name" value="DSBA-like_thioredoxin_dom"/>
</dbReference>
<dbReference type="HOGENOM" id="CLU_069253_1_0_1"/>